<dbReference type="InterPro" id="IPR009571">
    <property type="entry name" value="SUR7/Rim9-like_fungi"/>
</dbReference>
<keyword evidence="3" id="KW-1185">Reference proteome</keyword>
<evidence type="ECO:0000313" key="2">
    <source>
        <dbReference type="EMBL" id="EEP77473.1"/>
    </source>
</evidence>
<dbReference type="GO" id="GO:0031505">
    <property type="term" value="P:fungal-type cell wall organization"/>
    <property type="evidence" value="ECO:0007669"/>
    <property type="project" value="TreeGrafter"/>
</dbReference>
<name>C4JFA0_UNCRE</name>
<feature type="transmembrane region" description="Helical" evidence="1">
    <location>
        <begin position="7"/>
        <end position="29"/>
    </location>
</feature>
<dbReference type="Proteomes" id="UP000002058">
    <property type="component" value="Unassembled WGS sequence"/>
</dbReference>
<accession>C4JFA0</accession>
<dbReference type="OrthoDB" id="4480814at2759"/>
<dbReference type="Pfam" id="PF06687">
    <property type="entry name" value="SUR7"/>
    <property type="match status" value="1"/>
</dbReference>
<dbReference type="RefSeq" id="XP_002542806.1">
    <property type="nucleotide sequence ID" value="XM_002542760.1"/>
</dbReference>
<gene>
    <name evidence="2" type="ORF">UREG_02322</name>
</gene>
<dbReference type="AlphaFoldDB" id="C4JFA0"/>
<dbReference type="PANTHER" id="PTHR28019">
    <property type="entry name" value="CELL MEMBRANE PROTEIN YLR413W-RELATED"/>
    <property type="match status" value="1"/>
</dbReference>
<keyword evidence="1" id="KW-0812">Transmembrane</keyword>
<dbReference type="KEGG" id="ure:UREG_02322"/>
<dbReference type="InterPro" id="IPR052413">
    <property type="entry name" value="SUR7_domain"/>
</dbReference>
<dbReference type="HOGENOM" id="CLU_1099184_0_0_1"/>
<dbReference type="FunCoup" id="C4JFA0">
    <property type="interactions" value="48"/>
</dbReference>
<feature type="transmembrane region" description="Helical" evidence="1">
    <location>
        <begin position="143"/>
        <end position="167"/>
    </location>
</feature>
<protein>
    <submittedName>
        <fullName evidence="2">Uncharacterized protein</fullName>
    </submittedName>
</protein>
<keyword evidence="1" id="KW-1133">Transmembrane helix</keyword>
<reference evidence="3" key="1">
    <citation type="journal article" date="2009" name="Genome Res.">
        <title>Comparative genomic analyses of the human fungal pathogens Coccidioides and their relatives.</title>
        <authorList>
            <person name="Sharpton T.J."/>
            <person name="Stajich J.E."/>
            <person name="Rounsley S.D."/>
            <person name="Gardner M.J."/>
            <person name="Wortman J.R."/>
            <person name="Jordar V.S."/>
            <person name="Maiti R."/>
            <person name="Kodira C.D."/>
            <person name="Neafsey D.E."/>
            <person name="Zeng Q."/>
            <person name="Hung C.-Y."/>
            <person name="McMahan C."/>
            <person name="Muszewska A."/>
            <person name="Grynberg M."/>
            <person name="Mandel M.A."/>
            <person name="Kellner E.M."/>
            <person name="Barker B.M."/>
            <person name="Galgiani J.N."/>
            <person name="Orbach M.J."/>
            <person name="Kirkland T.N."/>
            <person name="Cole G.T."/>
            <person name="Henn M.R."/>
            <person name="Birren B.W."/>
            <person name="Taylor J.W."/>
        </authorList>
    </citation>
    <scope>NUCLEOTIDE SEQUENCE [LARGE SCALE GENOMIC DNA]</scope>
    <source>
        <strain evidence="3">UAMH 1704</strain>
    </source>
</reference>
<dbReference type="PANTHER" id="PTHR28019:SF3">
    <property type="entry name" value="INTEGRAL MEMBRANE PROTEIN (AFU_ORTHOLOGUE AFUA_6G07470)"/>
    <property type="match status" value="1"/>
</dbReference>
<dbReference type="EMBL" id="CH476615">
    <property type="protein sequence ID" value="EEP77473.1"/>
    <property type="molecule type" value="Genomic_DNA"/>
</dbReference>
<proteinExistence type="predicted"/>
<evidence type="ECO:0000313" key="3">
    <source>
        <dbReference type="Proteomes" id="UP000002058"/>
    </source>
</evidence>
<sequence>MGKAGRIACIFTPYALSIASLVCLVLVALGATKPSDPLNTIYFLKADLHDIKTDSLGIGEDLYPIGKGLQQAQASGKLHDYYIVGLWNHCYKDGENGDYKCSEKKAKYWFDPIDVWDLGDDVREFIPDSLEKGLNTYKTVAKWLFIAYAVAIAANVVQLVVGISAIFSRWGSLATTVFAGVHFHALHNPRLHHSDCTIRNPCQCHQDRPEAIQHRSKPGFPHVRHHLARHPLRLRRRNLLAFQRLLLLRTISV</sequence>
<dbReference type="eggNOG" id="ENOG502QRB5">
    <property type="taxonomic scope" value="Eukaryota"/>
</dbReference>
<keyword evidence="1" id="KW-0472">Membrane</keyword>
<dbReference type="GeneID" id="8439135"/>
<evidence type="ECO:0000256" key="1">
    <source>
        <dbReference type="SAM" id="Phobius"/>
    </source>
</evidence>
<dbReference type="VEuPathDB" id="FungiDB:UREG_02322"/>
<dbReference type="GO" id="GO:0005886">
    <property type="term" value="C:plasma membrane"/>
    <property type="evidence" value="ECO:0007669"/>
    <property type="project" value="InterPro"/>
</dbReference>
<organism evidence="2 3">
    <name type="scientific">Uncinocarpus reesii (strain UAMH 1704)</name>
    <dbReference type="NCBI Taxonomy" id="336963"/>
    <lineage>
        <taxon>Eukaryota</taxon>
        <taxon>Fungi</taxon>
        <taxon>Dikarya</taxon>
        <taxon>Ascomycota</taxon>
        <taxon>Pezizomycotina</taxon>
        <taxon>Eurotiomycetes</taxon>
        <taxon>Eurotiomycetidae</taxon>
        <taxon>Onygenales</taxon>
        <taxon>Onygenaceae</taxon>
        <taxon>Uncinocarpus</taxon>
    </lineage>
</organism>
<dbReference type="InParanoid" id="C4JFA0"/>
<dbReference type="GO" id="GO:0051285">
    <property type="term" value="C:cell cortex of cell tip"/>
    <property type="evidence" value="ECO:0007669"/>
    <property type="project" value="TreeGrafter"/>
</dbReference>